<evidence type="ECO:0000259" key="9">
    <source>
        <dbReference type="Pfam" id="PF01618"/>
    </source>
</evidence>
<gene>
    <name evidence="10" type="ORF">METZ01_LOCUS249244</name>
</gene>
<evidence type="ECO:0000256" key="4">
    <source>
        <dbReference type="ARBA" id="ARBA00022475"/>
    </source>
</evidence>
<evidence type="ECO:0000256" key="2">
    <source>
        <dbReference type="ARBA" id="ARBA00008038"/>
    </source>
</evidence>
<reference evidence="10" key="1">
    <citation type="submission" date="2018-05" db="EMBL/GenBank/DDBJ databases">
        <authorList>
            <person name="Lanie J.A."/>
            <person name="Ng W.-L."/>
            <person name="Kazmierczak K.M."/>
            <person name="Andrzejewski T.M."/>
            <person name="Davidsen T.M."/>
            <person name="Wayne K.J."/>
            <person name="Tettelin H."/>
            <person name="Glass J.I."/>
            <person name="Rusch D."/>
            <person name="Podicherti R."/>
            <person name="Tsui H.-C.T."/>
            <person name="Winkler M.E."/>
        </authorList>
    </citation>
    <scope>NUCLEOTIDE SEQUENCE</scope>
</reference>
<proteinExistence type="inferred from homology"/>
<evidence type="ECO:0000256" key="8">
    <source>
        <dbReference type="SAM" id="Phobius"/>
    </source>
</evidence>
<dbReference type="InterPro" id="IPR002898">
    <property type="entry name" value="MotA_ExbB_proton_chnl"/>
</dbReference>
<dbReference type="GO" id="GO:0005886">
    <property type="term" value="C:plasma membrane"/>
    <property type="evidence" value="ECO:0007669"/>
    <property type="project" value="UniProtKB-SubCell"/>
</dbReference>
<feature type="transmembrane region" description="Helical" evidence="8">
    <location>
        <begin position="157"/>
        <end position="177"/>
    </location>
</feature>
<dbReference type="EMBL" id="UINC01066070">
    <property type="protein sequence ID" value="SVB96390.1"/>
    <property type="molecule type" value="Genomic_DNA"/>
</dbReference>
<feature type="transmembrane region" description="Helical" evidence="8">
    <location>
        <begin position="5"/>
        <end position="25"/>
    </location>
</feature>
<evidence type="ECO:0000256" key="6">
    <source>
        <dbReference type="ARBA" id="ARBA00022989"/>
    </source>
</evidence>
<keyword evidence="5 8" id="KW-0812">Transmembrane</keyword>
<evidence type="ECO:0000256" key="5">
    <source>
        <dbReference type="ARBA" id="ARBA00022692"/>
    </source>
</evidence>
<evidence type="ECO:0000256" key="3">
    <source>
        <dbReference type="ARBA" id="ARBA00022448"/>
    </source>
</evidence>
<sequence length="220" mass="23022">MDIALIIGVIVGLAAMIGSIAYALFVEGSAGGFGDFLSIPSFGIVFGGMIASIFVAFPMPHVAALGKAIGAVLKPADDKMGPLVDEACEIAEMGRKGAADLEKAVDSIRTYFFKDGVQMVVDGYSLEEVSEIMETRIEYREKREKVQTDMLKSMGDLAPAWGMVGTLIGLVLMLAGFGGEGGADNLGGGMAAALITTLYGAVFANLFFLPMAQKMGNKTT</sequence>
<name>A0A382I9S7_9ZZZZ</name>
<evidence type="ECO:0000256" key="7">
    <source>
        <dbReference type="ARBA" id="ARBA00023136"/>
    </source>
</evidence>
<feature type="non-terminal residue" evidence="10">
    <location>
        <position position="220"/>
    </location>
</feature>
<feature type="domain" description="MotA/TolQ/ExbB proton channel" evidence="9">
    <location>
        <begin position="106"/>
        <end position="218"/>
    </location>
</feature>
<dbReference type="PROSITE" id="PS01307">
    <property type="entry name" value="MOTA"/>
    <property type="match status" value="1"/>
</dbReference>
<evidence type="ECO:0000313" key="10">
    <source>
        <dbReference type="EMBL" id="SVB96390.1"/>
    </source>
</evidence>
<keyword evidence="6 8" id="KW-1133">Transmembrane helix</keyword>
<dbReference type="PANTHER" id="PTHR30433:SF2">
    <property type="entry name" value="MOTILITY PROTEIN A"/>
    <property type="match status" value="1"/>
</dbReference>
<keyword evidence="7 8" id="KW-0472">Membrane</keyword>
<evidence type="ECO:0000256" key="1">
    <source>
        <dbReference type="ARBA" id="ARBA00004651"/>
    </source>
</evidence>
<feature type="transmembrane region" description="Helical" evidence="8">
    <location>
        <begin position="189"/>
        <end position="209"/>
    </location>
</feature>
<dbReference type="PANTHER" id="PTHR30433">
    <property type="entry name" value="CHEMOTAXIS PROTEIN MOTA"/>
    <property type="match status" value="1"/>
</dbReference>
<dbReference type="GO" id="GO:0006935">
    <property type="term" value="P:chemotaxis"/>
    <property type="evidence" value="ECO:0007669"/>
    <property type="project" value="InterPro"/>
</dbReference>
<feature type="transmembrane region" description="Helical" evidence="8">
    <location>
        <begin position="37"/>
        <end position="57"/>
    </location>
</feature>
<keyword evidence="3" id="KW-0813">Transport</keyword>
<protein>
    <recommendedName>
        <fullName evidence="9">MotA/TolQ/ExbB proton channel domain-containing protein</fullName>
    </recommendedName>
</protein>
<comment type="subcellular location">
    <subcellularLocation>
        <location evidence="1">Cell membrane</location>
        <topology evidence="1">Multi-pass membrane protein</topology>
    </subcellularLocation>
</comment>
<comment type="similarity">
    <text evidence="2">Belongs to the MotA family.</text>
</comment>
<organism evidence="10">
    <name type="scientific">marine metagenome</name>
    <dbReference type="NCBI Taxonomy" id="408172"/>
    <lineage>
        <taxon>unclassified sequences</taxon>
        <taxon>metagenomes</taxon>
        <taxon>ecological metagenomes</taxon>
    </lineage>
</organism>
<keyword evidence="4" id="KW-1003">Cell membrane</keyword>
<accession>A0A382I9S7</accession>
<dbReference type="Pfam" id="PF01618">
    <property type="entry name" value="MotA_ExbB"/>
    <property type="match status" value="1"/>
</dbReference>
<dbReference type="GO" id="GO:0071978">
    <property type="term" value="P:bacterial-type flagellum-dependent swarming motility"/>
    <property type="evidence" value="ECO:0007669"/>
    <property type="project" value="InterPro"/>
</dbReference>
<dbReference type="InterPro" id="IPR047055">
    <property type="entry name" value="MotA-like"/>
</dbReference>
<dbReference type="AlphaFoldDB" id="A0A382I9S7"/>
<dbReference type="InterPro" id="IPR000540">
    <property type="entry name" value="Flag_MotA_CS"/>
</dbReference>